<proteinExistence type="predicted"/>
<evidence type="ECO:0000256" key="1">
    <source>
        <dbReference type="SAM" id="MobiDB-lite"/>
    </source>
</evidence>
<dbReference type="PANTHER" id="PTHR31518">
    <property type="entry name" value="ARGININE/SERINE-RICH PROTEIN PNISR"/>
    <property type="match status" value="1"/>
</dbReference>
<dbReference type="Pfam" id="PF15996">
    <property type="entry name" value="PNISR"/>
    <property type="match status" value="1"/>
</dbReference>
<feature type="compositionally biased region" description="Acidic residues" evidence="1">
    <location>
        <begin position="328"/>
        <end position="337"/>
    </location>
</feature>
<organism evidence="2 3">
    <name type="scientific">Trichuris trichiura</name>
    <name type="common">Whipworm</name>
    <name type="synonym">Trichocephalus trichiurus</name>
    <dbReference type="NCBI Taxonomy" id="36087"/>
    <lineage>
        <taxon>Eukaryota</taxon>
        <taxon>Metazoa</taxon>
        <taxon>Ecdysozoa</taxon>
        <taxon>Nematoda</taxon>
        <taxon>Enoplea</taxon>
        <taxon>Dorylaimia</taxon>
        <taxon>Trichinellida</taxon>
        <taxon>Trichuridae</taxon>
        <taxon>Trichuris</taxon>
    </lineage>
</organism>
<feature type="region of interest" description="Disordered" evidence="1">
    <location>
        <begin position="307"/>
        <end position="353"/>
    </location>
</feature>
<evidence type="ECO:0000313" key="2">
    <source>
        <dbReference type="EMBL" id="CDW56516.1"/>
    </source>
</evidence>
<dbReference type="Proteomes" id="UP000030665">
    <property type="component" value="Unassembled WGS sequence"/>
</dbReference>
<dbReference type="AlphaFoldDB" id="A0A077Z8H7"/>
<feature type="compositionally biased region" description="Basic residues" evidence="1">
    <location>
        <begin position="494"/>
        <end position="504"/>
    </location>
</feature>
<feature type="compositionally biased region" description="Acidic residues" evidence="1">
    <location>
        <begin position="392"/>
        <end position="401"/>
    </location>
</feature>
<feature type="compositionally biased region" description="Basic and acidic residues" evidence="1">
    <location>
        <begin position="442"/>
        <end position="463"/>
    </location>
</feature>
<dbReference type="EMBL" id="HG806048">
    <property type="protein sequence ID" value="CDW56516.1"/>
    <property type="molecule type" value="Genomic_DNA"/>
</dbReference>
<accession>A0A077Z8H7</accession>
<feature type="compositionally biased region" description="Basic residues" evidence="1">
    <location>
        <begin position="464"/>
        <end position="479"/>
    </location>
</feature>
<reference evidence="2" key="1">
    <citation type="submission" date="2014-01" db="EMBL/GenBank/DDBJ databases">
        <authorList>
            <person name="Aslett M."/>
        </authorList>
    </citation>
    <scope>NUCLEOTIDE SEQUENCE</scope>
</reference>
<dbReference type="InterPro" id="IPR031937">
    <property type="entry name" value="PNISR"/>
</dbReference>
<evidence type="ECO:0000313" key="3">
    <source>
        <dbReference type="Proteomes" id="UP000030665"/>
    </source>
</evidence>
<feature type="region of interest" description="Disordered" evidence="1">
    <location>
        <begin position="385"/>
        <end position="504"/>
    </location>
</feature>
<reference evidence="2" key="2">
    <citation type="submission" date="2014-03" db="EMBL/GenBank/DDBJ databases">
        <title>The whipworm genome and dual-species transcriptomics of an intimate host-pathogen interaction.</title>
        <authorList>
            <person name="Foth B.J."/>
            <person name="Tsai I.J."/>
            <person name="Reid A.J."/>
            <person name="Bancroft A.J."/>
            <person name="Nichol S."/>
            <person name="Tracey A."/>
            <person name="Holroyd N."/>
            <person name="Cotton J.A."/>
            <person name="Stanley E.J."/>
            <person name="Zarowiecki M."/>
            <person name="Liu J.Z."/>
            <person name="Huckvale T."/>
            <person name="Cooper P.J."/>
            <person name="Grencis R.K."/>
            <person name="Berriman M."/>
        </authorList>
    </citation>
    <scope>NUCLEOTIDE SEQUENCE [LARGE SCALE GENOMIC DNA]</scope>
</reference>
<feature type="compositionally biased region" description="Basic and acidic residues" evidence="1">
    <location>
        <begin position="483"/>
        <end position="493"/>
    </location>
</feature>
<gene>
    <name evidence="2" type="ORF">TTRE_0000479601</name>
</gene>
<sequence>MDAGSGSTQSGSYNLAKSDVEWADMAQNWIGARQQHYAMSDPAFPPSSYGESRTSVSSFPRIYNSVSDVISYSYSPTKGSSYSGGVPMGASSLYAGHSALLPTPPPRMVNCVRPVKPPYESCMTPGIPTVPVPSRCLSSRMARLTMPTTSYPPPVRFSMENYGPVPPGPQTTQWTPAVLGSAVRYPTQCNVEPWCPQVAAWPPTVNHFDRQDQMYEPRMFSNSGLPLQFPIPCAVDAPISIPSPTAPICPASEQPSFGYPTWGHPAYPGGVTTLPMASAAGPVAVSSVMPEQRKTLPNWIRDGLEKIEQEKRRSTDGSTEEAVAVTETQDDTGEPEEDSKSYKDSSSRNEAETQQLLRTLQRQLTAILLEVTNSEVEAICERKFKEEKSKGDDEDEQDGSSEEGASGSDRSSERTKRSSPVFRAPLTPPPSKPTSSTRKTKRGENDNSRKYYETSSRRRDKSDAKHHRSSNSFRHHHSSRNGFTHDDKVNDSHKAKKAKKSFKT</sequence>
<protein>
    <submittedName>
        <fullName evidence="2">Uncharacterized protein</fullName>
    </submittedName>
</protein>
<dbReference type="OrthoDB" id="10408858at2759"/>
<keyword evidence="3" id="KW-1185">Reference proteome</keyword>
<name>A0A077Z8H7_TRITR</name>
<feature type="compositionally biased region" description="Basic and acidic residues" evidence="1">
    <location>
        <begin position="338"/>
        <end position="351"/>
    </location>
</feature>